<evidence type="ECO:0000259" key="1">
    <source>
        <dbReference type="Pfam" id="PF04773"/>
    </source>
</evidence>
<protein>
    <submittedName>
        <fullName evidence="3">DUF4880 domain-containing protein</fullName>
    </submittedName>
</protein>
<sequence length="314" mass="34411">MSSSITRTAARWMARLHAEDCSEADRQAFRAWLAEDARHRAIFEQASDVWAEVGGLAPSYAPSAGHPAHAPSRAGRRMPTRRAVLAGGMLLGTSLLVDAPRPAEAEIYVTAIGQQRRLRLGPKIDILLDTDTTVLVPPHARHRRLVLRCGQAAIGLARRDHPYRVETPTHALVAECGQFDVRLIDRRLTATVLAGSLAVLPRASGAGQPVRLEAGQRLRVDPDLPPRIDRPPVEDLMAWQSGRLAFRETPLGDAVREMNRYSLMKMELAPDGVAALRISGFYHAGNTAGFVRALQALLPVKVRQGQTIHIMKVL</sequence>
<dbReference type="GO" id="GO:0016989">
    <property type="term" value="F:sigma factor antagonist activity"/>
    <property type="evidence" value="ECO:0007669"/>
    <property type="project" value="TreeGrafter"/>
</dbReference>
<evidence type="ECO:0000313" key="4">
    <source>
        <dbReference type="Proteomes" id="UP000561066"/>
    </source>
</evidence>
<evidence type="ECO:0000259" key="2">
    <source>
        <dbReference type="Pfam" id="PF16220"/>
    </source>
</evidence>
<dbReference type="Pfam" id="PF04773">
    <property type="entry name" value="FecR"/>
    <property type="match status" value="1"/>
</dbReference>
<dbReference type="PANTHER" id="PTHR30273">
    <property type="entry name" value="PERIPLASMIC SIGNAL SENSOR AND SIGMA FACTOR ACTIVATOR FECR-RELATED"/>
    <property type="match status" value="1"/>
</dbReference>
<dbReference type="Pfam" id="PF16220">
    <property type="entry name" value="DUF4880"/>
    <property type="match status" value="1"/>
</dbReference>
<dbReference type="Gene3D" id="3.55.50.30">
    <property type="match status" value="1"/>
</dbReference>
<organism evidence="3 4">
    <name type="scientific">Gluconacetobacter johannae</name>
    <dbReference type="NCBI Taxonomy" id="112140"/>
    <lineage>
        <taxon>Bacteria</taxon>
        <taxon>Pseudomonadati</taxon>
        <taxon>Pseudomonadota</taxon>
        <taxon>Alphaproteobacteria</taxon>
        <taxon>Acetobacterales</taxon>
        <taxon>Acetobacteraceae</taxon>
        <taxon>Gluconacetobacter</taxon>
    </lineage>
</organism>
<dbReference type="EMBL" id="JABEQH010000032">
    <property type="protein sequence ID" value="MBB2177529.1"/>
    <property type="molecule type" value="Genomic_DNA"/>
</dbReference>
<proteinExistence type="predicted"/>
<feature type="domain" description="FecR protein" evidence="1">
    <location>
        <begin position="108"/>
        <end position="196"/>
    </location>
</feature>
<dbReference type="Gene3D" id="2.60.120.1440">
    <property type="match status" value="1"/>
</dbReference>
<reference evidence="3 4" key="1">
    <citation type="submission" date="2020-04" db="EMBL/GenBank/DDBJ databases">
        <title>Description of novel Gluconacetobacter.</title>
        <authorList>
            <person name="Sombolestani A."/>
        </authorList>
    </citation>
    <scope>NUCLEOTIDE SEQUENCE [LARGE SCALE GENOMIC DNA]</scope>
    <source>
        <strain evidence="3 4">LMG 21312</strain>
    </source>
</reference>
<dbReference type="InterPro" id="IPR006860">
    <property type="entry name" value="FecR"/>
</dbReference>
<dbReference type="Proteomes" id="UP000561066">
    <property type="component" value="Unassembled WGS sequence"/>
</dbReference>
<feature type="domain" description="FecR N-terminal" evidence="2">
    <location>
        <begin position="8"/>
        <end position="47"/>
    </location>
</feature>
<gene>
    <name evidence="3" type="ORF">HLH21_16630</name>
</gene>
<dbReference type="PANTHER" id="PTHR30273:SF2">
    <property type="entry name" value="PROTEIN FECR"/>
    <property type="match status" value="1"/>
</dbReference>
<dbReference type="RefSeq" id="WP_182944864.1">
    <property type="nucleotide sequence ID" value="NZ_JABEQH010000032.1"/>
</dbReference>
<dbReference type="InterPro" id="IPR012373">
    <property type="entry name" value="Ferrdict_sens_TM"/>
</dbReference>
<evidence type="ECO:0000313" key="3">
    <source>
        <dbReference type="EMBL" id="MBB2177529.1"/>
    </source>
</evidence>
<accession>A0A7W4JAI1</accession>
<keyword evidence="4" id="KW-1185">Reference proteome</keyword>
<dbReference type="PIRSF" id="PIRSF018266">
    <property type="entry name" value="FecR"/>
    <property type="match status" value="1"/>
</dbReference>
<dbReference type="AlphaFoldDB" id="A0A7W4JAI1"/>
<name>A0A7W4JAI1_9PROT</name>
<dbReference type="InterPro" id="IPR032623">
    <property type="entry name" value="FecR_N"/>
</dbReference>
<comment type="caution">
    <text evidence="3">The sequence shown here is derived from an EMBL/GenBank/DDBJ whole genome shotgun (WGS) entry which is preliminary data.</text>
</comment>